<proteinExistence type="predicted"/>
<reference evidence="1 2" key="1">
    <citation type="submission" date="2017-03" db="EMBL/GenBank/DDBJ databases">
        <title>Genome of the blue death feigning beetle - Asbolus verrucosus.</title>
        <authorList>
            <person name="Rider S.D."/>
        </authorList>
    </citation>
    <scope>NUCLEOTIDE SEQUENCE [LARGE SCALE GENOMIC DNA]</scope>
    <source>
        <strain evidence="1">Butters</strain>
        <tissue evidence="1">Head and leg muscle</tissue>
    </source>
</reference>
<name>A0A482VPG7_ASBVE</name>
<dbReference type="EMBL" id="QDEB01078575">
    <property type="protein sequence ID" value="RZC34604.1"/>
    <property type="molecule type" value="Genomic_DNA"/>
</dbReference>
<keyword evidence="2" id="KW-1185">Reference proteome</keyword>
<dbReference type="AlphaFoldDB" id="A0A482VPG7"/>
<dbReference type="Proteomes" id="UP000292052">
    <property type="component" value="Unassembled WGS sequence"/>
</dbReference>
<sequence>MLGVSRCRVQRATERFHQINGFTRRIESGRKRCSDRFLLLSVLHSRDTTAVKARNRLKEVRGLRINPEVTEWHDLNLQEIIDIGEIKNGQFFLEISLDSVSDHLMVAKNKSNYRTILVYTLTKLSSQYLDDV</sequence>
<dbReference type="OrthoDB" id="6774762at2759"/>
<protein>
    <submittedName>
        <fullName evidence="1">Uncharacterized protein</fullName>
    </submittedName>
</protein>
<organism evidence="1 2">
    <name type="scientific">Asbolus verrucosus</name>
    <name type="common">Desert ironclad beetle</name>
    <dbReference type="NCBI Taxonomy" id="1661398"/>
    <lineage>
        <taxon>Eukaryota</taxon>
        <taxon>Metazoa</taxon>
        <taxon>Ecdysozoa</taxon>
        <taxon>Arthropoda</taxon>
        <taxon>Hexapoda</taxon>
        <taxon>Insecta</taxon>
        <taxon>Pterygota</taxon>
        <taxon>Neoptera</taxon>
        <taxon>Endopterygota</taxon>
        <taxon>Coleoptera</taxon>
        <taxon>Polyphaga</taxon>
        <taxon>Cucujiformia</taxon>
        <taxon>Tenebrionidae</taxon>
        <taxon>Pimeliinae</taxon>
        <taxon>Asbolus</taxon>
    </lineage>
</organism>
<accession>A0A482VPG7</accession>
<evidence type="ECO:0000313" key="1">
    <source>
        <dbReference type="EMBL" id="RZC34604.1"/>
    </source>
</evidence>
<evidence type="ECO:0000313" key="2">
    <source>
        <dbReference type="Proteomes" id="UP000292052"/>
    </source>
</evidence>
<comment type="caution">
    <text evidence="1">The sequence shown here is derived from an EMBL/GenBank/DDBJ whole genome shotgun (WGS) entry which is preliminary data.</text>
</comment>
<gene>
    <name evidence="1" type="ORF">BDFB_012974</name>
</gene>